<protein>
    <submittedName>
        <fullName evidence="4">NAD(P)H dehydrogenase (Quinone)</fullName>
    </submittedName>
</protein>
<dbReference type="Proteomes" id="UP001366166">
    <property type="component" value="Chromosome"/>
</dbReference>
<evidence type="ECO:0000256" key="1">
    <source>
        <dbReference type="ARBA" id="ARBA00006252"/>
    </source>
</evidence>
<dbReference type="PANTHER" id="PTHR10204">
    <property type="entry name" value="NAD P H OXIDOREDUCTASE-RELATED"/>
    <property type="match status" value="1"/>
</dbReference>
<dbReference type="Pfam" id="PF02525">
    <property type="entry name" value="Flavodoxin_2"/>
    <property type="match status" value="1"/>
</dbReference>
<evidence type="ECO:0000313" key="5">
    <source>
        <dbReference type="Proteomes" id="UP001366166"/>
    </source>
</evidence>
<feature type="domain" description="Flavodoxin-like fold" evidence="3">
    <location>
        <begin position="1"/>
        <end position="151"/>
    </location>
</feature>
<proteinExistence type="inferred from homology"/>
<dbReference type="InterPro" id="IPR051545">
    <property type="entry name" value="NAD(P)H_dehydrogenase_qn"/>
</dbReference>
<dbReference type="RefSeq" id="WP_338605970.1">
    <property type="nucleotide sequence ID" value="NZ_AP028679.1"/>
</dbReference>
<dbReference type="AlphaFoldDB" id="A0AAU9EE91"/>
<name>A0AAU9EE91_9BACT</name>
<dbReference type="KEGG" id="dmp:FAK_13210"/>
<dbReference type="InterPro" id="IPR029039">
    <property type="entry name" value="Flavoprotein-like_sf"/>
</dbReference>
<dbReference type="GO" id="GO:0005829">
    <property type="term" value="C:cytosol"/>
    <property type="evidence" value="ECO:0007669"/>
    <property type="project" value="TreeGrafter"/>
</dbReference>
<dbReference type="PANTHER" id="PTHR10204:SF34">
    <property type="entry name" value="NAD(P)H DEHYDROGENASE [QUINONE] 1 ISOFORM 1"/>
    <property type="match status" value="1"/>
</dbReference>
<comment type="similarity">
    <text evidence="1">Belongs to the NAD(P)H dehydrogenase (quinone) family.</text>
</comment>
<dbReference type="GO" id="GO:0003955">
    <property type="term" value="F:NAD(P)H dehydrogenase (quinone) activity"/>
    <property type="evidence" value="ECO:0007669"/>
    <property type="project" value="TreeGrafter"/>
</dbReference>
<dbReference type="EMBL" id="AP028679">
    <property type="protein sequence ID" value="BEQ14255.1"/>
    <property type="molecule type" value="Genomic_DNA"/>
</dbReference>
<evidence type="ECO:0000256" key="2">
    <source>
        <dbReference type="ARBA" id="ARBA00023002"/>
    </source>
</evidence>
<dbReference type="Gene3D" id="3.40.50.360">
    <property type="match status" value="1"/>
</dbReference>
<gene>
    <name evidence="4" type="ORF">FAK_13210</name>
</gene>
<evidence type="ECO:0000259" key="3">
    <source>
        <dbReference type="Pfam" id="PF02525"/>
    </source>
</evidence>
<dbReference type="SUPFAM" id="SSF52218">
    <property type="entry name" value="Flavoproteins"/>
    <property type="match status" value="1"/>
</dbReference>
<keyword evidence="2" id="KW-0560">Oxidoreductase</keyword>
<keyword evidence="5" id="KW-1185">Reference proteome</keyword>
<organism evidence="4 5">
    <name type="scientific">Desulfoferula mesophila</name>
    <dbReference type="NCBI Taxonomy" id="3058419"/>
    <lineage>
        <taxon>Bacteria</taxon>
        <taxon>Pseudomonadati</taxon>
        <taxon>Thermodesulfobacteriota</taxon>
        <taxon>Desulfarculia</taxon>
        <taxon>Desulfarculales</taxon>
        <taxon>Desulfarculaceae</taxon>
        <taxon>Desulfoferula</taxon>
    </lineage>
</organism>
<dbReference type="InterPro" id="IPR003680">
    <property type="entry name" value="Flavodoxin_fold"/>
</dbReference>
<evidence type="ECO:0000313" key="4">
    <source>
        <dbReference type="EMBL" id="BEQ14255.1"/>
    </source>
</evidence>
<accession>A0AAU9EE91</accession>
<reference evidence="5" key="1">
    <citation type="journal article" date="2023" name="Arch. Microbiol.">
        <title>Desulfoferula mesophilus gen. nov. sp. nov., a mesophilic sulfate-reducing bacterium isolated from a brackish lake sediment.</title>
        <authorList>
            <person name="Watanabe T."/>
            <person name="Yabe T."/>
            <person name="Tsuji J.M."/>
            <person name="Fukui M."/>
        </authorList>
    </citation>
    <scope>NUCLEOTIDE SEQUENCE [LARGE SCALE GENOMIC DNA]</scope>
    <source>
        <strain evidence="5">12FAK</strain>
    </source>
</reference>
<sequence>MQLLVVLAHPDPASFNAAIADTAVAALRGLGHEVVLRDLCAEGFDPLLGAGEISEQAELPPSVEAHCRDLERAQGIVIVHPNWWGMPPAIMKGWIDRVFRPGRAYRFLEGDGGEGVPQGLLPAKAAVVYNTGNTPAARELEAFGDPLERLWRDCVFGLCAELEFHRRLFGVVCLSDAAQRAAWLKEVEQDMARLFPGEGA</sequence>